<protein>
    <submittedName>
        <fullName evidence="1">Uncharacterized protein</fullName>
    </submittedName>
</protein>
<dbReference type="Proteomes" id="UP001164705">
    <property type="component" value="Chromosome"/>
</dbReference>
<accession>A0A9E8MW28</accession>
<reference evidence="1" key="1">
    <citation type="submission" date="2022-11" db="EMBL/GenBank/DDBJ databases">
        <title>Lacinutrix neustonica HL-RS19T sp. nov., isolated from the surface microlayer sample of brackish Lake Shihwa.</title>
        <authorList>
            <person name="Choi J.Y."/>
            <person name="Hwang C.Y."/>
        </authorList>
    </citation>
    <scope>NUCLEOTIDE SEQUENCE</scope>
    <source>
        <strain evidence="1">HL-RS19</strain>
    </source>
</reference>
<gene>
    <name evidence="1" type="ORF">N7U66_14805</name>
</gene>
<proteinExistence type="predicted"/>
<evidence type="ECO:0000313" key="2">
    <source>
        <dbReference type="Proteomes" id="UP001164705"/>
    </source>
</evidence>
<dbReference type="KEGG" id="lnu:N7U66_14805"/>
<name>A0A9E8MW28_9FLAO</name>
<dbReference type="EMBL" id="CP113088">
    <property type="protein sequence ID" value="WAC01334.1"/>
    <property type="molecule type" value="Genomic_DNA"/>
</dbReference>
<keyword evidence="2" id="KW-1185">Reference proteome</keyword>
<dbReference type="AlphaFoldDB" id="A0A9E8MW28"/>
<dbReference type="RefSeq" id="WP_267675948.1">
    <property type="nucleotide sequence ID" value="NZ_CP113088.1"/>
</dbReference>
<evidence type="ECO:0000313" key="1">
    <source>
        <dbReference type="EMBL" id="WAC01334.1"/>
    </source>
</evidence>
<sequence length="102" mass="11448">MKALIKYLTFFSVLFLFINHSYAQRETSKWKALIAVGINGPGQDGLVKPFVANGVNFPTINLGVQRMLKRKVGVKLDLGYNRFSNAEESPNLKLIIPALMHK</sequence>
<organism evidence="1 2">
    <name type="scientific">Lacinutrix neustonica</name>
    <dbReference type="NCBI Taxonomy" id="2980107"/>
    <lineage>
        <taxon>Bacteria</taxon>
        <taxon>Pseudomonadati</taxon>
        <taxon>Bacteroidota</taxon>
        <taxon>Flavobacteriia</taxon>
        <taxon>Flavobacteriales</taxon>
        <taxon>Flavobacteriaceae</taxon>
        <taxon>Lacinutrix</taxon>
    </lineage>
</organism>